<comment type="caution">
    <text evidence="1">The sequence shown here is derived from an EMBL/GenBank/DDBJ whole genome shotgun (WGS) entry which is preliminary data.</text>
</comment>
<name>A0A166I3V9_LACPN</name>
<dbReference type="Proteomes" id="UP000076882">
    <property type="component" value="Unassembled WGS sequence"/>
</dbReference>
<dbReference type="AlphaFoldDB" id="A0A166I3V9"/>
<evidence type="ECO:0000313" key="1">
    <source>
        <dbReference type="EMBL" id="KZU92025.1"/>
    </source>
</evidence>
<reference evidence="1 2" key="1">
    <citation type="submission" date="2016-03" db="EMBL/GenBank/DDBJ databases">
        <title>Comparative genomics of 54 Lactobacillus plantarum strains reveals genomic uncoupling from niche constraints.</title>
        <authorList>
            <person name="Martino M.E."/>
        </authorList>
    </citation>
    <scope>NUCLEOTIDE SEQUENCE [LARGE SCALE GENOMIC DNA]</scope>
    <source>
        <strain evidence="1 2">19.1</strain>
    </source>
</reference>
<protein>
    <submittedName>
        <fullName evidence="1">Uncharacterized protein</fullName>
    </submittedName>
</protein>
<dbReference type="PATRIC" id="fig|1590.197.peg.259"/>
<organism evidence="1 2">
    <name type="scientific">Lactiplantibacillus plantarum</name>
    <name type="common">Lactobacillus plantarum</name>
    <dbReference type="NCBI Taxonomy" id="1590"/>
    <lineage>
        <taxon>Bacteria</taxon>
        <taxon>Bacillati</taxon>
        <taxon>Bacillota</taxon>
        <taxon>Bacilli</taxon>
        <taxon>Lactobacillales</taxon>
        <taxon>Lactobacillaceae</taxon>
        <taxon>Lactiplantibacillus</taxon>
    </lineage>
</organism>
<gene>
    <name evidence="1" type="ORF">Lp19_3311</name>
</gene>
<dbReference type="EMBL" id="LUXM01000040">
    <property type="protein sequence ID" value="KZU92025.1"/>
    <property type="molecule type" value="Genomic_DNA"/>
</dbReference>
<proteinExistence type="predicted"/>
<sequence>MSSGHTGNQGEIGYVDEHNYYQIIQRMGNHVQIRIARAK</sequence>
<evidence type="ECO:0000313" key="2">
    <source>
        <dbReference type="Proteomes" id="UP000076882"/>
    </source>
</evidence>
<accession>A0A166I3V9</accession>